<dbReference type="EMBL" id="KV454413">
    <property type="protein sequence ID" value="ODQ63810.1"/>
    <property type="molecule type" value="Genomic_DNA"/>
</dbReference>
<gene>
    <name evidence="2" type="ORF">NADFUDRAFT_52801</name>
</gene>
<evidence type="ECO:0000313" key="3">
    <source>
        <dbReference type="Proteomes" id="UP000095009"/>
    </source>
</evidence>
<organism evidence="2 3">
    <name type="scientific">Nadsonia fulvescens var. elongata DSM 6958</name>
    <dbReference type="NCBI Taxonomy" id="857566"/>
    <lineage>
        <taxon>Eukaryota</taxon>
        <taxon>Fungi</taxon>
        <taxon>Dikarya</taxon>
        <taxon>Ascomycota</taxon>
        <taxon>Saccharomycotina</taxon>
        <taxon>Dipodascomycetes</taxon>
        <taxon>Dipodascales</taxon>
        <taxon>Dipodascales incertae sedis</taxon>
        <taxon>Nadsonia</taxon>
    </lineage>
</organism>
<reference evidence="2 3" key="1">
    <citation type="journal article" date="2016" name="Proc. Natl. Acad. Sci. U.S.A.">
        <title>Comparative genomics of biotechnologically important yeasts.</title>
        <authorList>
            <person name="Riley R."/>
            <person name="Haridas S."/>
            <person name="Wolfe K.H."/>
            <person name="Lopes M.R."/>
            <person name="Hittinger C.T."/>
            <person name="Goeker M."/>
            <person name="Salamov A.A."/>
            <person name="Wisecaver J.H."/>
            <person name="Long T.M."/>
            <person name="Calvey C.H."/>
            <person name="Aerts A.L."/>
            <person name="Barry K.W."/>
            <person name="Choi C."/>
            <person name="Clum A."/>
            <person name="Coughlan A.Y."/>
            <person name="Deshpande S."/>
            <person name="Douglass A.P."/>
            <person name="Hanson S.J."/>
            <person name="Klenk H.-P."/>
            <person name="LaButti K.M."/>
            <person name="Lapidus A."/>
            <person name="Lindquist E.A."/>
            <person name="Lipzen A.M."/>
            <person name="Meier-Kolthoff J.P."/>
            <person name="Ohm R.A."/>
            <person name="Otillar R.P."/>
            <person name="Pangilinan J.L."/>
            <person name="Peng Y."/>
            <person name="Rokas A."/>
            <person name="Rosa C.A."/>
            <person name="Scheuner C."/>
            <person name="Sibirny A.A."/>
            <person name="Slot J.C."/>
            <person name="Stielow J.B."/>
            <person name="Sun H."/>
            <person name="Kurtzman C.P."/>
            <person name="Blackwell M."/>
            <person name="Grigoriev I.V."/>
            <person name="Jeffries T.W."/>
        </authorList>
    </citation>
    <scope>NUCLEOTIDE SEQUENCE [LARGE SCALE GENOMIC DNA]</scope>
    <source>
        <strain evidence="2 3">DSM 6958</strain>
    </source>
</reference>
<protein>
    <submittedName>
        <fullName evidence="2">Uncharacterized protein</fullName>
    </submittedName>
</protein>
<name>A0A1E3PES3_9ASCO</name>
<keyword evidence="3" id="KW-1185">Reference proteome</keyword>
<feature type="compositionally biased region" description="Polar residues" evidence="1">
    <location>
        <begin position="33"/>
        <end position="45"/>
    </location>
</feature>
<accession>A0A1E3PES3</accession>
<dbReference type="AlphaFoldDB" id="A0A1E3PES3"/>
<evidence type="ECO:0000256" key="1">
    <source>
        <dbReference type="SAM" id="MobiDB-lite"/>
    </source>
</evidence>
<feature type="region of interest" description="Disordered" evidence="1">
    <location>
        <begin position="23"/>
        <end position="45"/>
    </location>
</feature>
<proteinExistence type="predicted"/>
<sequence>MQSSLALTRRSSQSRLLQRLPKVKYYTPRPRSRQSQSPTPVASPVFQSATTIPPSYQNPFAGIKRLDSSLNKVLRSQEAILEIGEVESPLDDRFFAKLVAHNPAYLRHFEPFLTSRLFSDIRQNPFVLEKLYAYVSYGHSQGYIMLDPMASGLSTQVQLWKWSKSNTVYTTYIELLREIHEEQISCSEEDLKMISNLLVNCN</sequence>
<evidence type="ECO:0000313" key="2">
    <source>
        <dbReference type="EMBL" id="ODQ63810.1"/>
    </source>
</evidence>
<dbReference type="Proteomes" id="UP000095009">
    <property type="component" value="Unassembled WGS sequence"/>
</dbReference>